<dbReference type="RefSeq" id="WP_343165642.1">
    <property type="nucleotide sequence ID" value="NZ_JBHRSV010000007.1"/>
</dbReference>
<comment type="caution">
    <text evidence="1">The sequence shown here is derived from an EMBL/GenBank/DDBJ whole genome shotgun (WGS) entry which is preliminary data.</text>
</comment>
<reference evidence="2" key="1">
    <citation type="journal article" date="2019" name="Int. J. Syst. Evol. Microbiol.">
        <title>The Global Catalogue of Microorganisms (GCM) 10K type strain sequencing project: providing services to taxonomists for standard genome sequencing and annotation.</title>
        <authorList>
            <consortium name="The Broad Institute Genomics Platform"/>
            <consortium name="The Broad Institute Genome Sequencing Center for Infectious Disease"/>
            <person name="Wu L."/>
            <person name="Ma J."/>
        </authorList>
    </citation>
    <scope>NUCLEOTIDE SEQUENCE [LARGE SCALE GENOMIC DNA]</scope>
    <source>
        <strain evidence="2">KCTC 52487</strain>
    </source>
</reference>
<evidence type="ECO:0000313" key="2">
    <source>
        <dbReference type="Proteomes" id="UP001595379"/>
    </source>
</evidence>
<dbReference type="Proteomes" id="UP001595379">
    <property type="component" value="Unassembled WGS sequence"/>
</dbReference>
<organism evidence="1 2">
    <name type="scientific">Hyphobacterium vulgare</name>
    <dbReference type="NCBI Taxonomy" id="1736751"/>
    <lineage>
        <taxon>Bacteria</taxon>
        <taxon>Pseudomonadati</taxon>
        <taxon>Pseudomonadota</taxon>
        <taxon>Alphaproteobacteria</taxon>
        <taxon>Maricaulales</taxon>
        <taxon>Maricaulaceae</taxon>
        <taxon>Hyphobacterium</taxon>
    </lineage>
</organism>
<dbReference type="Pfam" id="PF06698">
    <property type="entry name" value="DUF1192"/>
    <property type="match status" value="1"/>
</dbReference>
<gene>
    <name evidence="1" type="ORF">ACFOOR_06340</name>
</gene>
<proteinExistence type="predicted"/>
<sequence length="65" mass="7149">MFDEGDLPLRTGRTVITPGEDLSELSVEGLEERVELLKGEIERAEAMIRSKTAGRAAAESVFRKS</sequence>
<dbReference type="EMBL" id="JBHRSV010000007">
    <property type="protein sequence ID" value="MFC2925719.1"/>
    <property type="molecule type" value="Genomic_DNA"/>
</dbReference>
<dbReference type="InterPro" id="IPR009579">
    <property type="entry name" value="DUF1192"/>
</dbReference>
<protein>
    <submittedName>
        <fullName evidence="1">DUF1192 domain-containing protein</fullName>
    </submittedName>
</protein>
<keyword evidence="2" id="KW-1185">Reference proteome</keyword>
<name>A0ABV6ZWE0_9PROT</name>
<evidence type="ECO:0000313" key="1">
    <source>
        <dbReference type="EMBL" id="MFC2925719.1"/>
    </source>
</evidence>
<accession>A0ABV6ZWE0</accession>